<dbReference type="InterPro" id="IPR021109">
    <property type="entry name" value="Peptidase_aspartic_dom_sf"/>
</dbReference>
<feature type="active site" evidence="2">
    <location>
        <position position="265"/>
    </location>
</feature>
<dbReference type="InterPro" id="IPR001461">
    <property type="entry name" value="Aspartic_peptidase_A1"/>
</dbReference>
<keyword evidence="5" id="KW-1185">Reference proteome</keyword>
<feature type="domain" description="Peptidase A1" evidence="3">
    <location>
        <begin position="44"/>
        <end position="370"/>
    </location>
</feature>
<feature type="active site" evidence="2">
    <location>
        <position position="62"/>
    </location>
</feature>
<dbReference type="SUPFAM" id="SSF50630">
    <property type="entry name" value="Acid proteases"/>
    <property type="match status" value="1"/>
</dbReference>
<dbReference type="Pfam" id="PF00026">
    <property type="entry name" value="Asp"/>
    <property type="match status" value="1"/>
</dbReference>
<comment type="similarity">
    <text evidence="1">Belongs to the peptidase A1 family.</text>
</comment>
<organism evidence="4 5">
    <name type="scientific">Rhynchosporium graminicola</name>
    <dbReference type="NCBI Taxonomy" id="2792576"/>
    <lineage>
        <taxon>Eukaryota</taxon>
        <taxon>Fungi</taxon>
        <taxon>Dikarya</taxon>
        <taxon>Ascomycota</taxon>
        <taxon>Pezizomycotina</taxon>
        <taxon>Leotiomycetes</taxon>
        <taxon>Helotiales</taxon>
        <taxon>Ploettnerulaceae</taxon>
        <taxon>Rhynchosporium</taxon>
    </lineage>
</organism>
<dbReference type="PROSITE" id="PS51767">
    <property type="entry name" value="PEPTIDASE_A1"/>
    <property type="match status" value="1"/>
</dbReference>
<dbReference type="PANTHER" id="PTHR47966">
    <property type="entry name" value="BETA-SITE APP-CLEAVING ENZYME, ISOFORM A-RELATED"/>
    <property type="match status" value="1"/>
</dbReference>
<proteinExistence type="inferred from homology"/>
<name>A0A1E1K4V5_9HELO</name>
<evidence type="ECO:0000313" key="4">
    <source>
        <dbReference type="EMBL" id="CZS91614.1"/>
    </source>
</evidence>
<dbReference type="Gene3D" id="2.40.70.10">
    <property type="entry name" value="Acid Proteases"/>
    <property type="match status" value="2"/>
</dbReference>
<protein>
    <recommendedName>
        <fullName evidence="3">Peptidase A1 domain-containing protein</fullName>
    </recommendedName>
</protein>
<dbReference type="AlphaFoldDB" id="A0A1E1K4V5"/>
<sequence length="408" mass="43877">MDHEGVNVFTSANLQSSLGQTVDRSLRRRQLPEALLNDAKGFQYVIQFKIGNPAQNVVAAIDTASPETWVLPACRAGDRPNSATTCRSHDGYDHAKSTTSKDTKQSWSLFYGTGNVTGEFWTDDLHLGGATIKAQQFAVSDYSTSGLNGIGVMGLSYGLPMGTTYPAIVDQLVAQNITQSRAFSLDFRSVDTSEGSIIFGGIDTKRFYGKLMKHAIISSADEVDEFPLYWINMTSLSLTLLPETSTHKPAAPKVIFDKTITAFLDSGTTLSYPPRSVVRRVAAAFPGAKSDGDGNYIVPCSVANQTGFMDFGFGEQIIRVPWKELMWFAGPGLCHMGLAESDGVSNMLGGTFLRAAYVVFDQDNNNLHLAQAADCGSNLVAIGRGKNAVPDVIGDCPSPSYSNHSPGV</sequence>
<accession>A0A1E1K4V5</accession>
<dbReference type="GO" id="GO:0006508">
    <property type="term" value="P:proteolysis"/>
    <property type="evidence" value="ECO:0007669"/>
    <property type="project" value="InterPro"/>
</dbReference>
<evidence type="ECO:0000259" key="3">
    <source>
        <dbReference type="PROSITE" id="PS51767"/>
    </source>
</evidence>
<dbReference type="GO" id="GO:0004190">
    <property type="term" value="F:aspartic-type endopeptidase activity"/>
    <property type="evidence" value="ECO:0007669"/>
    <property type="project" value="InterPro"/>
</dbReference>
<evidence type="ECO:0000256" key="2">
    <source>
        <dbReference type="PIRSR" id="PIRSR601461-1"/>
    </source>
</evidence>
<gene>
    <name evidence="4" type="ORF">RCO7_07001</name>
</gene>
<dbReference type="Proteomes" id="UP000178129">
    <property type="component" value="Unassembled WGS sequence"/>
</dbReference>
<dbReference type="PRINTS" id="PR00792">
    <property type="entry name" value="PEPSIN"/>
</dbReference>
<dbReference type="InParanoid" id="A0A1E1K4V5"/>
<comment type="caution">
    <text evidence="4">The sequence shown here is derived from an EMBL/GenBank/DDBJ whole genome shotgun (WGS) entry which is preliminary data.</text>
</comment>
<evidence type="ECO:0000313" key="5">
    <source>
        <dbReference type="Proteomes" id="UP000178129"/>
    </source>
</evidence>
<dbReference type="InterPro" id="IPR033121">
    <property type="entry name" value="PEPTIDASE_A1"/>
</dbReference>
<dbReference type="PANTHER" id="PTHR47966:SF65">
    <property type="entry name" value="ASPARTIC-TYPE ENDOPEPTIDASE"/>
    <property type="match status" value="1"/>
</dbReference>
<dbReference type="EMBL" id="FJUW01000004">
    <property type="protein sequence ID" value="CZS91614.1"/>
    <property type="molecule type" value="Genomic_DNA"/>
</dbReference>
<dbReference type="STRING" id="914237.A0A1E1K4V5"/>
<reference evidence="5" key="1">
    <citation type="submission" date="2016-03" db="EMBL/GenBank/DDBJ databases">
        <authorList>
            <person name="Ploux O."/>
        </authorList>
    </citation>
    <scope>NUCLEOTIDE SEQUENCE [LARGE SCALE GENOMIC DNA]</scope>
    <source>
        <strain evidence="5">UK7</strain>
    </source>
</reference>
<evidence type="ECO:0000256" key="1">
    <source>
        <dbReference type="ARBA" id="ARBA00007447"/>
    </source>
</evidence>